<dbReference type="Proteomes" id="UP000815677">
    <property type="component" value="Unassembled WGS sequence"/>
</dbReference>
<evidence type="ECO:0000313" key="3">
    <source>
        <dbReference type="Proteomes" id="UP000815677"/>
    </source>
</evidence>
<evidence type="ECO:0000313" key="2">
    <source>
        <dbReference type="EMBL" id="GAT45856.1"/>
    </source>
</evidence>
<organism evidence="2 3">
    <name type="scientific">Mycena chlorophos</name>
    <name type="common">Agaric fungus</name>
    <name type="synonym">Agaricus chlorophos</name>
    <dbReference type="NCBI Taxonomy" id="658473"/>
    <lineage>
        <taxon>Eukaryota</taxon>
        <taxon>Fungi</taxon>
        <taxon>Dikarya</taxon>
        <taxon>Basidiomycota</taxon>
        <taxon>Agaricomycotina</taxon>
        <taxon>Agaricomycetes</taxon>
        <taxon>Agaricomycetidae</taxon>
        <taxon>Agaricales</taxon>
        <taxon>Marasmiineae</taxon>
        <taxon>Mycenaceae</taxon>
        <taxon>Mycena</taxon>
    </lineage>
</organism>
<accession>A0ABQ0L408</accession>
<proteinExistence type="predicted"/>
<name>A0ABQ0L408_MYCCL</name>
<gene>
    <name evidence="2" type="ORF">MCHLO_03407</name>
</gene>
<keyword evidence="3" id="KW-1185">Reference proteome</keyword>
<sequence>MARARREPQFADSELKLLGNKITRPTRALLRRKNGKLIDTFGVDVIALALDCTSVSVLRARKNRQNNLGKRTSHSRNGRSIDDLNLDNFFLARNKPQLRQVQASILQAARKARVAVDYEMSEISAEEDEGEGEHDDQDAMDDSEDQHTMIPETMSPHAVARHASGAPTRTTGLRWPPPPEAGHLGVTTRMMEERTHEQGLGVGAVCAISEPPPTKVEDPSTSKLALPSLKAEEPASHDVLSIGAGNTSSQTIPAAVTEKSKLVTVAPAVEELEHRCVLDVATPGDLSCTAAQIGTPTETSLEGNNSSAFNLKPTYSVVPGPSYTLGASTSSPSASSHLRSASALFDTANFGCETLLPTRSMIGVTAEDGPREATSPLVHVRPGNARETLVGMLQSMMPHSNMSSCLLALNKLDIWTAHGFRNFAALNEEYRGVVWKEIQDSLSVRELVVLKLCAARLHPASQSSISHVKRPGGASSDSVPEDLVQMLRTAIPGVDLSNHRQIFVECGYKHAGLIGELASWRDDELKQMLPEMVGDVRQHNTSLSGLNRWELVALRYALKRYKFA</sequence>
<feature type="region of interest" description="Disordered" evidence="1">
    <location>
        <begin position="158"/>
        <end position="179"/>
    </location>
</feature>
<protein>
    <submittedName>
        <fullName evidence="2">Uncharacterized protein</fullName>
    </submittedName>
</protein>
<feature type="compositionally biased region" description="Acidic residues" evidence="1">
    <location>
        <begin position="124"/>
        <end position="144"/>
    </location>
</feature>
<evidence type="ECO:0000256" key="1">
    <source>
        <dbReference type="SAM" id="MobiDB-lite"/>
    </source>
</evidence>
<dbReference type="EMBL" id="DF841767">
    <property type="protein sequence ID" value="GAT45856.1"/>
    <property type="molecule type" value="Genomic_DNA"/>
</dbReference>
<feature type="region of interest" description="Disordered" evidence="1">
    <location>
        <begin position="123"/>
        <end position="144"/>
    </location>
</feature>
<reference evidence="2" key="1">
    <citation type="submission" date="2014-09" db="EMBL/GenBank/DDBJ databases">
        <title>Genome sequence of the luminous mushroom Mycena chlorophos for searching fungal bioluminescence genes.</title>
        <authorList>
            <person name="Tanaka Y."/>
            <person name="Kasuga D."/>
            <person name="Oba Y."/>
            <person name="Hase S."/>
            <person name="Sato K."/>
            <person name="Oba Y."/>
            <person name="Sakakibara Y."/>
        </authorList>
    </citation>
    <scope>NUCLEOTIDE SEQUENCE</scope>
</reference>